<dbReference type="Proteomes" id="UP000199182">
    <property type="component" value="Unassembled WGS sequence"/>
</dbReference>
<dbReference type="PROSITE" id="PS00816">
    <property type="entry name" value="AIPM_HOMOCIT_SYNTH_2"/>
    <property type="match status" value="1"/>
</dbReference>
<dbReference type="InterPro" id="IPR013709">
    <property type="entry name" value="2-isopropylmalate_synth_dimer"/>
</dbReference>
<dbReference type="RefSeq" id="WP_092643058.1">
    <property type="nucleotide sequence ID" value="NZ_FNID01000044.1"/>
</dbReference>
<comment type="catalytic activity">
    <reaction evidence="7">
        <text>pyruvate + acetyl-CoA + H2O = (3R)-citramalate + CoA + H(+)</text>
        <dbReference type="Rhea" id="RHEA:19045"/>
        <dbReference type="ChEBI" id="CHEBI:15361"/>
        <dbReference type="ChEBI" id="CHEBI:15377"/>
        <dbReference type="ChEBI" id="CHEBI:15378"/>
        <dbReference type="ChEBI" id="CHEBI:30934"/>
        <dbReference type="ChEBI" id="CHEBI:57287"/>
        <dbReference type="ChEBI" id="CHEBI:57288"/>
        <dbReference type="EC" id="2.3.3.21"/>
    </reaction>
</comment>
<dbReference type="Gene3D" id="3.30.160.270">
    <property type="match status" value="1"/>
</dbReference>
<dbReference type="GO" id="GO:0043714">
    <property type="term" value="F:(R)-citramalate synthase activity"/>
    <property type="evidence" value="ECO:0007669"/>
    <property type="project" value="UniProtKB-UniRule"/>
</dbReference>
<dbReference type="InterPro" id="IPR005675">
    <property type="entry name" value="Citramal_synthase"/>
</dbReference>
<dbReference type="UniPathway" id="UPA00047">
    <property type="reaction ID" value="UER00066"/>
</dbReference>
<evidence type="ECO:0000256" key="2">
    <source>
        <dbReference type="ARBA" id="ARBA00006154"/>
    </source>
</evidence>
<accession>A0A1H0FVS6</accession>
<dbReference type="CDD" id="cd07941">
    <property type="entry name" value="DRE_TIM_LeuA3"/>
    <property type="match status" value="1"/>
</dbReference>
<keyword evidence="6" id="KW-0100">Branched-chain amino acid biosynthesis</keyword>
<name>A0A1H0FVS6_9FIRM</name>
<evidence type="ECO:0000256" key="5">
    <source>
        <dbReference type="ARBA" id="ARBA00022679"/>
    </source>
</evidence>
<dbReference type="EMBL" id="FNID01000044">
    <property type="protein sequence ID" value="SDN98681.1"/>
    <property type="molecule type" value="Genomic_DNA"/>
</dbReference>
<dbReference type="InterPro" id="IPR013785">
    <property type="entry name" value="Aldolase_TIM"/>
</dbReference>
<dbReference type="PANTHER" id="PTHR43538">
    <property type="entry name" value="ALPHA-IPM SYNTHASE/HOMOCITRATE SYNTHASE"/>
    <property type="match status" value="1"/>
</dbReference>
<dbReference type="InterPro" id="IPR036230">
    <property type="entry name" value="LeuA_allosteric_dom_sf"/>
</dbReference>
<dbReference type="Pfam" id="PF08502">
    <property type="entry name" value="LeuA_dimer"/>
    <property type="match status" value="1"/>
</dbReference>
<evidence type="ECO:0000256" key="1">
    <source>
        <dbReference type="ARBA" id="ARBA00004743"/>
    </source>
</evidence>
<dbReference type="GO" id="GO:0003852">
    <property type="term" value="F:2-isopropylmalate synthase activity"/>
    <property type="evidence" value="ECO:0007669"/>
    <property type="project" value="InterPro"/>
</dbReference>
<evidence type="ECO:0000313" key="11">
    <source>
        <dbReference type="EMBL" id="SDN98681.1"/>
    </source>
</evidence>
<evidence type="ECO:0000256" key="4">
    <source>
        <dbReference type="ARBA" id="ARBA00022624"/>
    </source>
</evidence>
<protein>
    <recommendedName>
        <fullName evidence="8">Citramalate synthase</fullName>
        <ecNumber evidence="8">2.3.3.21</ecNumber>
    </recommendedName>
</protein>
<dbReference type="NCBIfam" id="TIGR00977">
    <property type="entry name" value="citramal_synth"/>
    <property type="match status" value="1"/>
</dbReference>
<keyword evidence="5 9" id="KW-0808">Transferase</keyword>
<comment type="pathway">
    <text evidence="1">Amino-acid biosynthesis; L-isoleucine biosynthesis; 2-oxobutanoate from pyruvate: step 1/3.</text>
</comment>
<proteinExistence type="inferred from homology"/>
<gene>
    <name evidence="11" type="ORF">SAMN05192585_14412</name>
</gene>
<dbReference type="EC" id="2.3.3.21" evidence="8"/>
<dbReference type="InterPro" id="IPR002034">
    <property type="entry name" value="AIPM/Hcit_synth_CS"/>
</dbReference>
<dbReference type="PROSITE" id="PS00815">
    <property type="entry name" value="AIPM_HOMOCIT_SYNTH_1"/>
    <property type="match status" value="1"/>
</dbReference>
<dbReference type="InterPro" id="IPR054691">
    <property type="entry name" value="LeuA/HCS_post-cat"/>
</dbReference>
<keyword evidence="12" id="KW-1185">Reference proteome</keyword>
<dbReference type="GO" id="GO:0009097">
    <property type="term" value="P:isoleucine biosynthetic process"/>
    <property type="evidence" value="ECO:0007669"/>
    <property type="project" value="UniProtKB-UniRule"/>
</dbReference>
<comment type="similarity">
    <text evidence="2 9">Belongs to the alpha-IPM synthase/homocitrate synthase family.</text>
</comment>
<keyword evidence="3" id="KW-0028">Amino-acid biosynthesis</keyword>
<dbReference type="AlphaFoldDB" id="A0A1H0FVS6"/>
<feature type="domain" description="Pyruvate carboxyltransferase" evidence="10">
    <location>
        <begin position="4"/>
        <end position="269"/>
    </location>
</feature>
<dbReference type="PROSITE" id="PS50991">
    <property type="entry name" value="PYR_CT"/>
    <property type="match status" value="1"/>
</dbReference>
<dbReference type="InterPro" id="IPR000891">
    <property type="entry name" value="PYR_CT"/>
</dbReference>
<dbReference type="Pfam" id="PF00682">
    <property type="entry name" value="HMGL-like"/>
    <property type="match status" value="1"/>
</dbReference>
<dbReference type="PANTHER" id="PTHR43538:SF1">
    <property type="entry name" value="(R)-CITRAMALATE SYNTHASE"/>
    <property type="match status" value="1"/>
</dbReference>
<evidence type="ECO:0000256" key="9">
    <source>
        <dbReference type="RuleBase" id="RU003523"/>
    </source>
</evidence>
<dbReference type="Pfam" id="PF22617">
    <property type="entry name" value="HCS_D2"/>
    <property type="match status" value="1"/>
</dbReference>
<dbReference type="SUPFAM" id="SSF110921">
    <property type="entry name" value="2-isopropylmalate synthase LeuA, allosteric (dimerisation) domain"/>
    <property type="match status" value="1"/>
</dbReference>
<dbReference type="GO" id="GO:0009098">
    <property type="term" value="P:L-leucine biosynthetic process"/>
    <property type="evidence" value="ECO:0007669"/>
    <property type="project" value="InterPro"/>
</dbReference>
<dbReference type="SUPFAM" id="SSF51569">
    <property type="entry name" value="Aldolase"/>
    <property type="match status" value="1"/>
</dbReference>
<evidence type="ECO:0000313" key="12">
    <source>
        <dbReference type="Proteomes" id="UP000199182"/>
    </source>
</evidence>
<organism evidence="11 12">
    <name type="scientific">Acetanaerobacterium elongatum</name>
    <dbReference type="NCBI Taxonomy" id="258515"/>
    <lineage>
        <taxon>Bacteria</taxon>
        <taxon>Bacillati</taxon>
        <taxon>Bacillota</taxon>
        <taxon>Clostridia</taxon>
        <taxon>Eubacteriales</taxon>
        <taxon>Oscillospiraceae</taxon>
        <taxon>Acetanaerobacterium</taxon>
    </lineage>
</organism>
<evidence type="ECO:0000259" key="10">
    <source>
        <dbReference type="PROSITE" id="PS50991"/>
    </source>
</evidence>
<reference evidence="11 12" key="1">
    <citation type="submission" date="2016-10" db="EMBL/GenBank/DDBJ databases">
        <authorList>
            <person name="de Groot N.N."/>
        </authorList>
    </citation>
    <scope>NUCLEOTIDE SEQUENCE [LARGE SCALE GENOMIC DNA]</scope>
    <source>
        <strain evidence="11 12">CGMCC 1.5012</strain>
    </source>
</reference>
<keyword evidence="4" id="KW-0412">Isoleucine biosynthesis</keyword>
<evidence type="ECO:0000256" key="7">
    <source>
        <dbReference type="ARBA" id="ARBA00048263"/>
    </source>
</evidence>
<dbReference type="SMART" id="SM00917">
    <property type="entry name" value="LeuA_dimer"/>
    <property type="match status" value="1"/>
</dbReference>
<dbReference type="OrthoDB" id="9804858at2"/>
<sequence>MKQLEILDTTLRDGAQSEGISFSVSDKLAIVKVLDEFGVTFIEAGNPVSNPKDMEFFDKAADLQLKNARLCAFGSTRRKNTAVEEDENVRSLLSANTPAVSVFGKTWDLHVTEVLRISLEENLAMVSDTVGYLTKNGKEVVFDAEHFFDGYINNPEYALKVLKAAHKAGAAVLCLCDTNGGTGPLEVYTITKEVCRVFEGARVGIHCHNDTGCAVANTILSVQAGAVHVQGTFTGIGERCGNANLSAVIPTLQLKNGYECVNGRLEKLTNAALKISEISNLSLQSNLPYVGASAFAHKGGMHIDGVNKISKSFEHVEPNTVGNKRRFLLSEVAGKNALLAKLEGIAPGIAQQKEQISLILNLLKDKEHEGYQFEAADASFELLVKRALGLFTPHFSLDMYRTSGEYPSPDGETNASAMLKIQVNGETETTAAMGNGPVHALDTALRKALTVFYPQLAQVHLIDYKVRVLEAKQATGATVRVLIESADGSRKWTTVGVSTDIIAASWEALVDSIEYALMRQN</sequence>
<evidence type="ECO:0000256" key="6">
    <source>
        <dbReference type="ARBA" id="ARBA00023304"/>
    </source>
</evidence>
<evidence type="ECO:0000256" key="8">
    <source>
        <dbReference type="NCBIfam" id="TIGR00977"/>
    </source>
</evidence>
<dbReference type="Gene3D" id="1.10.238.260">
    <property type="match status" value="1"/>
</dbReference>
<dbReference type="Gene3D" id="3.20.20.70">
    <property type="entry name" value="Aldolase class I"/>
    <property type="match status" value="1"/>
</dbReference>
<dbReference type="STRING" id="258515.SAMN05192585_14412"/>
<evidence type="ECO:0000256" key="3">
    <source>
        <dbReference type="ARBA" id="ARBA00022605"/>
    </source>
</evidence>